<dbReference type="InterPro" id="IPR004381">
    <property type="entry name" value="Glycerate_kinase"/>
</dbReference>
<dbReference type="PIRSF" id="PIRSF006078">
    <property type="entry name" value="GlxK"/>
    <property type="match status" value="1"/>
</dbReference>
<dbReference type="Proteomes" id="UP000295500">
    <property type="component" value="Unassembled WGS sequence"/>
</dbReference>
<reference evidence="3 4" key="1">
    <citation type="submission" date="2019-03" db="EMBL/GenBank/DDBJ databases">
        <title>Genomic Encyclopedia of Type Strains, Phase IV (KMG-IV): sequencing the most valuable type-strain genomes for metagenomic binning, comparative biology and taxonomic classification.</title>
        <authorList>
            <person name="Goeker M."/>
        </authorList>
    </citation>
    <scope>NUCLEOTIDE SEQUENCE [LARGE SCALE GENOMIC DNA]</scope>
    <source>
        <strain evidence="3 4">DSM 28287</strain>
    </source>
</reference>
<evidence type="ECO:0000256" key="1">
    <source>
        <dbReference type="PIRNR" id="PIRNR006078"/>
    </source>
</evidence>
<proteinExistence type="inferred from homology"/>
<dbReference type="NCBIfam" id="TIGR00045">
    <property type="entry name" value="glycerate kinase"/>
    <property type="match status" value="2"/>
</dbReference>
<dbReference type="RefSeq" id="WP_166635446.1">
    <property type="nucleotide sequence ID" value="NZ_SNXO01000064.1"/>
</dbReference>
<name>A0A4R6PY65_9FIRM</name>
<accession>A0A4R6PY65</accession>
<comment type="caution">
    <text evidence="3">The sequence shown here is derived from an EMBL/GenBank/DDBJ whole genome shotgun (WGS) entry which is preliminary data.</text>
</comment>
<dbReference type="InterPro" id="IPR018193">
    <property type="entry name" value="Glyc_kinase_flavodox-like_fold"/>
</dbReference>
<dbReference type="GO" id="GO:0008887">
    <property type="term" value="F:glycerate kinase activity"/>
    <property type="evidence" value="ECO:0007669"/>
    <property type="project" value="UniProtKB-UniRule"/>
</dbReference>
<dbReference type="PANTHER" id="PTHR21599:SF0">
    <property type="entry name" value="GLYCERATE KINASE"/>
    <property type="match status" value="1"/>
</dbReference>
<dbReference type="Gene3D" id="3.90.1510.10">
    <property type="entry name" value="Glycerate kinase, domain 2"/>
    <property type="match status" value="1"/>
</dbReference>
<dbReference type="PANTHER" id="PTHR21599">
    <property type="entry name" value="GLYCERATE KINASE"/>
    <property type="match status" value="1"/>
</dbReference>
<dbReference type="EMBL" id="SNXO01000064">
    <property type="protein sequence ID" value="TDP45297.1"/>
    <property type="molecule type" value="Genomic_DNA"/>
</dbReference>
<keyword evidence="1" id="KW-0808">Transferase</keyword>
<dbReference type="Pfam" id="PF02595">
    <property type="entry name" value="Gly_kinase"/>
    <property type="match status" value="2"/>
</dbReference>
<evidence type="ECO:0000313" key="3">
    <source>
        <dbReference type="EMBL" id="TDP45297.1"/>
    </source>
</evidence>
<keyword evidence="4" id="KW-1185">Reference proteome</keyword>
<comment type="similarity">
    <text evidence="1">Belongs to the glycerate kinase type-1 family.</text>
</comment>
<sequence length="426" mass="43944">MKIVIAPDSFKGTLSAAQVCDIVAEAALSADPSTEVVRLPMADGGEGTVDCLLSVLMGKRQSVHVQGPLVLPGPVSTVDASYGIFDGNKAVMEIASASGFHLVNKNMRDIMHSNTYGTGQMFMDAVSRGCRTVYMGIGGSATNDGGLGFAAALGARFLDRTGRELAPVPSNLMRIEGVDLSDLDGRIAGLADNPGVRAAGSGAGPDADTAKLDADPNSEGSAGASGAGPVRLIVMSDVTNPLLGSNGCAHVFAMQKGATSPEIEELERGMYHFSKVIKRETGRDMSATPGAGAAGGLGYGLLTFAGAEIRSGVDAVMDMVGFKEKAAGADLVVTGEGRMDAQSAQGKVASGVSRACRLAGVPCIAIVGDLGEGYESMYDLGLNRIIKTRKNSMTVEYAMEHAAELLRETAEDYFVHGPIEMPTTAN</sequence>
<keyword evidence="1 3" id="KW-0418">Kinase</keyword>
<dbReference type="SUPFAM" id="SSF110738">
    <property type="entry name" value="Glycerate kinase I"/>
    <property type="match status" value="1"/>
</dbReference>
<feature type="region of interest" description="Disordered" evidence="2">
    <location>
        <begin position="195"/>
        <end position="226"/>
    </location>
</feature>
<dbReference type="AlphaFoldDB" id="A0A4R6PY65"/>
<dbReference type="InterPro" id="IPR036129">
    <property type="entry name" value="Glycerate_kinase_sf"/>
</dbReference>
<organism evidence="3 4">
    <name type="scientific">Aminicella lysinilytica</name>
    <dbReference type="NCBI Taxonomy" id="433323"/>
    <lineage>
        <taxon>Bacteria</taxon>
        <taxon>Bacillati</taxon>
        <taxon>Bacillota</taxon>
        <taxon>Clostridia</taxon>
        <taxon>Peptostreptococcales</taxon>
        <taxon>Anaerovoracaceae</taxon>
        <taxon>Aminicella</taxon>
    </lineage>
</organism>
<evidence type="ECO:0000256" key="2">
    <source>
        <dbReference type="SAM" id="MobiDB-lite"/>
    </source>
</evidence>
<dbReference type="GO" id="GO:0031388">
    <property type="term" value="P:organic acid phosphorylation"/>
    <property type="evidence" value="ECO:0007669"/>
    <property type="project" value="UniProtKB-UniRule"/>
</dbReference>
<protein>
    <submittedName>
        <fullName evidence="3">Glycerate kinase</fullName>
    </submittedName>
</protein>
<gene>
    <name evidence="3" type="ORF">EV211_1642</name>
</gene>
<evidence type="ECO:0000313" key="4">
    <source>
        <dbReference type="Proteomes" id="UP000295500"/>
    </source>
</evidence>